<feature type="compositionally biased region" description="Polar residues" evidence="1">
    <location>
        <begin position="16"/>
        <end position="30"/>
    </location>
</feature>
<evidence type="ECO:0000313" key="2">
    <source>
        <dbReference type="EMBL" id="JAD34777.1"/>
    </source>
</evidence>
<feature type="compositionally biased region" description="Gly residues" evidence="1">
    <location>
        <begin position="1"/>
        <end position="10"/>
    </location>
</feature>
<dbReference type="AlphaFoldDB" id="A0A0A8ZIS0"/>
<reference evidence="2" key="1">
    <citation type="submission" date="2014-09" db="EMBL/GenBank/DDBJ databases">
        <authorList>
            <person name="Magalhaes I.L.F."/>
            <person name="Oliveira U."/>
            <person name="Santos F.R."/>
            <person name="Vidigal T.H.D.A."/>
            <person name="Brescovit A.D."/>
            <person name="Santos A.J."/>
        </authorList>
    </citation>
    <scope>NUCLEOTIDE SEQUENCE</scope>
    <source>
        <tissue evidence="2">Shoot tissue taken approximately 20 cm above the soil surface</tissue>
    </source>
</reference>
<name>A0A0A8ZIS0_ARUDO</name>
<dbReference type="EMBL" id="GBRH01263118">
    <property type="protein sequence ID" value="JAD34777.1"/>
    <property type="molecule type" value="Transcribed_RNA"/>
</dbReference>
<reference evidence="2" key="2">
    <citation type="journal article" date="2015" name="Data Brief">
        <title>Shoot transcriptome of the giant reed, Arundo donax.</title>
        <authorList>
            <person name="Barrero R.A."/>
            <person name="Guerrero F.D."/>
            <person name="Moolhuijzen P."/>
            <person name="Goolsby J.A."/>
            <person name="Tidwell J."/>
            <person name="Bellgard S.E."/>
            <person name="Bellgard M.I."/>
        </authorList>
    </citation>
    <scope>NUCLEOTIDE SEQUENCE</scope>
    <source>
        <tissue evidence="2">Shoot tissue taken approximately 20 cm above the soil surface</tissue>
    </source>
</reference>
<accession>A0A0A8ZIS0</accession>
<protein>
    <submittedName>
        <fullName evidence="2">Uncharacterized protein</fullName>
    </submittedName>
</protein>
<organism evidence="2">
    <name type="scientific">Arundo donax</name>
    <name type="common">Giant reed</name>
    <name type="synonym">Donax arundinaceus</name>
    <dbReference type="NCBI Taxonomy" id="35708"/>
    <lineage>
        <taxon>Eukaryota</taxon>
        <taxon>Viridiplantae</taxon>
        <taxon>Streptophyta</taxon>
        <taxon>Embryophyta</taxon>
        <taxon>Tracheophyta</taxon>
        <taxon>Spermatophyta</taxon>
        <taxon>Magnoliopsida</taxon>
        <taxon>Liliopsida</taxon>
        <taxon>Poales</taxon>
        <taxon>Poaceae</taxon>
        <taxon>PACMAD clade</taxon>
        <taxon>Arundinoideae</taxon>
        <taxon>Arundineae</taxon>
        <taxon>Arundo</taxon>
    </lineage>
</organism>
<proteinExistence type="predicted"/>
<evidence type="ECO:0000256" key="1">
    <source>
        <dbReference type="SAM" id="MobiDB-lite"/>
    </source>
</evidence>
<sequence>MPPHTQGGGWDPATSRGASQGGTSSNPTAS</sequence>
<feature type="region of interest" description="Disordered" evidence="1">
    <location>
        <begin position="1"/>
        <end position="30"/>
    </location>
</feature>